<dbReference type="OrthoDB" id="9765517at2"/>
<dbReference type="GO" id="GO:0005524">
    <property type="term" value="F:ATP binding"/>
    <property type="evidence" value="ECO:0007669"/>
    <property type="project" value="UniProtKB-KW"/>
</dbReference>
<protein>
    <recommendedName>
        <fullName evidence="6">Glutathionylspermidine synthase pre-ATP-grasp-like domain-containing protein</fullName>
    </recommendedName>
</protein>
<dbReference type="EMBL" id="LDOV01000037">
    <property type="protein sequence ID" value="KLU99046.1"/>
    <property type="molecule type" value="Genomic_DNA"/>
</dbReference>
<feature type="domain" description="Glutathionylspermidine synthase pre-ATP-grasp-like" evidence="6">
    <location>
        <begin position="12"/>
        <end position="386"/>
    </location>
</feature>
<dbReference type="GO" id="GO:0046872">
    <property type="term" value="F:metal ion binding"/>
    <property type="evidence" value="ECO:0007669"/>
    <property type="project" value="UniProtKB-KW"/>
</dbReference>
<evidence type="ECO:0000256" key="3">
    <source>
        <dbReference type="ARBA" id="ARBA00022741"/>
    </source>
</evidence>
<dbReference type="AlphaFoldDB" id="A0A0J1JBS7"/>
<keyword evidence="5" id="KW-0460">Magnesium</keyword>
<dbReference type="PATRIC" id="fig|754436.4.peg.3946"/>
<dbReference type="Proteomes" id="UP000036426">
    <property type="component" value="Unassembled WGS sequence"/>
</dbReference>
<dbReference type="SUPFAM" id="SSF52440">
    <property type="entry name" value="PreATP-grasp domain"/>
    <property type="match status" value="1"/>
</dbReference>
<evidence type="ECO:0000256" key="4">
    <source>
        <dbReference type="ARBA" id="ARBA00022840"/>
    </source>
</evidence>
<sequence length="387" mass="45882">MLRLHCQERPHWRELAKDFGFGFHSMYDEPYWDETGYYQFTLKQIERDLEDPTEEIHQMCLEVVDTVVKDEYWLQRFQIPEAMWQSVLDSWRSREPSLYARLDFAYDGKSPAKLYENNADTPTSLYETAFWQWLWLEDMVKSGQIRRDADQFNLLQELLMARFQELAKQQPGQTLHFACCKDTEEDRGTVQYLEDCAKEAGLSTAFVFVEDIGINGKQEFTDLKDHPIRWMFKLYPWEFMFREEFAQYLPTTQVNWLEPMWKSVLSNKALLPMLWQKFKGHPNLLPAYFPDDRELSQLKDYVIKPIFAREGANITIVENGRQTLRIDGPYGDEGVIYQAYHPLPKFNDAYTLIGSWLVNDKPAGIAIREDRSRVTQDMSRYIPHIIL</sequence>
<keyword evidence="2" id="KW-0479">Metal-binding</keyword>
<keyword evidence="4" id="KW-0067">ATP-binding</keyword>
<dbReference type="InterPro" id="IPR005494">
    <property type="entry name" value="GSPS_pre-ATP-grasp-like_dom"/>
</dbReference>
<dbReference type="RefSeq" id="WP_047875965.1">
    <property type="nucleotide sequence ID" value="NZ_BMYC01000006.1"/>
</dbReference>
<dbReference type="SUPFAM" id="SSF56059">
    <property type="entry name" value="Glutathione synthetase ATP-binding domain-like"/>
    <property type="match status" value="1"/>
</dbReference>
<evidence type="ECO:0000256" key="1">
    <source>
        <dbReference type="ARBA" id="ARBA00022598"/>
    </source>
</evidence>
<evidence type="ECO:0000256" key="2">
    <source>
        <dbReference type="ARBA" id="ARBA00022723"/>
    </source>
</evidence>
<dbReference type="GO" id="GO:0016874">
    <property type="term" value="F:ligase activity"/>
    <property type="evidence" value="ECO:0007669"/>
    <property type="project" value="UniProtKB-KW"/>
</dbReference>
<name>A0A0J1JBS7_9GAMM</name>
<dbReference type="InterPro" id="IPR016185">
    <property type="entry name" value="PreATP-grasp_dom_sf"/>
</dbReference>
<keyword evidence="1" id="KW-0436">Ligase</keyword>
<keyword evidence="3" id="KW-0547">Nucleotide-binding</keyword>
<dbReference type="Gene3D" id="3.30.1490.330">
    <property type="match status" value="1"/>
</dbReference>
<accession>A0A0J1JBS7</accession>
<evidence type="ECO:0000259" key="6">
    <source>
        <dbReference type="Pfam" id="PF03738"/>
    </source>
</evidence>
<dbReference type="Pfam" id="PF03738">
    <property type="entry name" value="GSP_synth"/>
    <property type="match status" value="1"/>
</dbReference>
<organism evidence="7 8">
    <name type="scientific">Photobacterium aphoticum</name>
    <dbReference type="NCBI Taxonomy" id="754436"/>
    <lineage>
        <taxon>Bacteria</taxon>
        <taxon>Pseudomonadati</taxon>
        <taxon>Pseudomonadota</taxon>
        <taxon>Gammaproteobacteria</taxon>
        <taxon>Vibrionales</taxon>
        <taxon>Vibrionaceae</taxon>
        <taxon>Photobacterium</taxon>
    </lineage>
</organism>
<comment type="caution">
    <text evidence="7">The sequence shown here is derived from an EMBL/GenBank/DDBJ whole genome shotgun (WGS) entry which is preliminary data.</text>
</comment>
<reference evidence="7 8" key="1">
    <citation type="submission" date="2015-05" db="EMBL/GenBank/DDBJ databases">
        <title>Photobacterium galathea sp. nov.</title>
        <authorList>
            <person name="Machado H."/>
            <person name="Gram L."/>
        </authorList>
    </citation>
    <scope>NUCLEOTIDE SEQUENCE [LARGE SCALE GENOMIC DNA]</scope>
    <source>
        <strain evidence="7 8">DSM 25995</strain>
    </source>
</reference>
<evidence type="ECO:0000313" key="8">
    <source>
        <dbReference type="Proteomes" id="UP000036426"/>
    </source>
</evidence>
<proteinExistence type="predicted"/>
<gene>
    <name evidence="7" type="ORF">ABT58_18680</name>
</gene>
<keyword evidence="8" id="KW-1185">Reference proteome</keyword>
<evidence type="ECO:0000256" key="5">
    <source>
        <dbReference type="ARBA" id="ARBA00022842"/>
    </source>
</evidence>
<evidence type="ECO:0000313" key="7">
    <source>
        <dbReference type="EMBL" id="KLU99046.1"/>
    </source>
</evidence>